<dbReference type="OrthoDB" id="9860338at2"/>
<proteinExistence type="predicted"/>
<sequence length="77" mass="8625">MAYTWSLSLYPTHEHPDRGAFIAGTSDTLDGARDLLVHALVAHTSIPDQETVRVAVQTCSDWTDFDEYAITCRIEEN</sequence>
<organism evidence="1 2">
    <name type="scientific">Mycobacterium syngnathidarum</name>
    <dbReference type="NCBI Taxonomy" id="1908205"/>
    <lineage>
        <taxon>Bacteria</taxon>
        <taxon>Bacillati</taxon>
        <taxon>Actinomycetota</taxon>
        <taxon>Actinomycetes</taxon>
        <taxon>Mycobacteriales</taxon>
        <taxon>Mycobacteriaceae</taxon>
        <taxon>Mycobacterium</taxon>
    </lineage>
</organism>
<dbReference type="EMBL" id="MLHV01000029">
    <property type="protein sequence ID" value="OHT92432.1"/>
    <property type="molecule type" value="Genomic_DNA"/>
</dbReference>
<reference evidence="1 2" key="1">
    <citation type="submission" date="2016-10" db="EMBL/GenBank/DDBJ databases">
        <title>Evaluation of Human, Animal and Environmental Mycobacterium chelonae Isolates by Core Genome Phylogenomic Analysis, Targeted Gene Comparison, and Anti-microbial Susceptibility Patterns: A Tale of Mistaken Identities.</title>
        <authorList>
            <person name="Fogelson S.B."/>
            <person name="Camus A.C."/>
            <person name="Lorenz W."/>
            <person name="Vasireddy R."/>
            <person name="Vasireddy S."/>
            <person name="Smith T."/>
            <person name="Brown-Elliott B.A."/>
            <person name="Wallace R.J.Jr."/>
            <person name="Hasan N.A."/>
            <person name="Reischl U."/>
            <person name="Sanchez S."/>
        </authorList>
    </citation>
    <scope>NUCLEOTIDE SEQUENCE [LARGE SCALE GENOMIC DNA]</scope>
    <source>
        <strain evidence="1 2">24999</strain>
    </source>
</reference>
<dbReference type="STRING" id="1908205.BKG60_04865"/>
<dbReference type="Proteomes" id="UP000179636">
    <property type="component" value="Unassembled WGS sequence"/>
</dbReference>
<evidence type="ECO:0000313" key="1">
    <source>
        <dbReference type="EMBL" id="OHT92432.1"/>
    </source>
</evidence>
<protein>
    <submittedName>
        <fullName evidence="1">Uncharacterized protein</fullName>
    </submittedName>
</protein>
<dbReference type="AlphaFoldDB" id="A0A1S1JWW2"/>
<accession>A0A1S1JWW2</accession>
<dbReference type="RefSeq" id="WP_019346159.1">
    <property type="nucleotide sequence ID" value="NZ_MLCL01000022.1"/>
</dbReference>
<name>A0A1S1JWW2_9MYCO</name>
<evidence type="ECO:0000313" key="2">
    <source>
        <dbReference type="Proteomes" id="UP000179636"/>
    </source>
</evidence>
<gene>
    <name evidence="1" type="ORF">BKG61_24065</name>
</gene>
<keyword evidence="2" id="KW-1185">Reference proteome</keyword>
<comment type="caution">
    <text evidence="1">The sequence shown here is derived from an EMBL/GenBank/DDBJ whole genome shotgun (WGS) entry which is preliminary data.</text>
</comment>
<accession>A0A1Q9WFW9</accession>